<keyword evidence="2" id="KW-0238">DNA-binding</keyword>
<evidence type="ECO:0000259" key="4">
    <source>
        <dbReference type="PROSITE" id="PS01124"/>
    </source>
</evidence>
<dbReference type="SMART" id="SM00342">
    <property type="entry name" value="HTH_ARAC"/>
    <property type="match status" value="1"/>
</dbReference>
<sequence length="289" mass="33501">MSRFQTFDMLQRHKAQLRDQVQLHSGIQLAAWFNSGDRVTNLSDHHTLSLYVAGGYDTWHKTPNGWRNGGAPDRFCLMPAGTESTWDLRADLAFVHLYCSENQLRQLAERVWDRSPAQLNLHEKIFSVDDRITQLYRHFLLSSDWQQPASQLTLSSASTLLLTHLLQHYSEVKWQLPQVRGGLAPAVLRRVLEFIETHLDQPLTLSVLAQEAALSEFHFARMFRHTTGEAPHQFVMRRRMDRARILLERPELTLTDIALQCGYHSSAHFSHRFRQVYGMTPSACRRESR</sequence>
<organism evidence="5 6">
    <name type="scientific">Enterobacter agglomerans</name>
    <name type="common">Erwinia herbicola</name>
    <name type="synonym">Pantoea agglomerans</name>
    <dbReference type="NCBI Taxonomy" id="549"/>
    <lineage>
        <taxon>Bacteria</taxon>
        <taxon>Pseudomonadati</taxon>
        <taxon>Pseudomonadota</taxon>
        <taxon>Gammaproteobacteria</taxon>
        <taxon>Enterobacterales</taxon>
        <taxon>Erwiniaceae</taxon>
        <taxon>Pantoea</taxon>
        <taxon>Pantoea agglomerans group</taxon>
    </lineage>
</organism>
<dbReference type="Pfam" id="PF12833">
    <property type="entry name" value="HTH_18"/>
    <property type="match status" value="1"/>
</dbReference>
<dbReference type="PROSITE" id="PS01124">
    <property type="entry name" value="HTH_ARAC_FAMILY_2"/>
    <property type="match status" value="1"/>
</dbReference>
<evidence type="ECO:0000256" key="1">
    <source>
        <dbReference type="ARBA" id="ARBA00023015"/>
    </source>
</evidence>
<reference evidence="5 6" key="1">
    <citation type="submission" date="2018-06" db="EMBL/GenBank/DDBJ databases">
        <authorList>
            <consortium name="Pathogen Informatics"/>
            <person name="Doyle S."/>
        </authorList>
    </citation>
    <scope>NUCLEOTIDE SEQUENCE [LARGE SCALE GENOMIC DNA]</scope>
    <source>
        <strain evidence="5 6">NCTC9381</strain>
    </source>
</reference>
<dbReference type="GO" id="GO:0003700">
    <property type="term" value="F:DNA-binding transcription factor activity"/>
    <property type="evidence" value="ECO:0007669"/>
    <property type="project" value="InterPro"/>
</dbReference>
<dbReference type="STRING" id="549.BEE12_01455"/>
<evidence type="ECO:0000256" key="2">
    <source>
        <dbReference type="ARBA" id="ARBA00023125"/>
    </source>
</evidence>
<feature type="domain" description="HTH araC/xylS-type" evidence="4">
    <location>
        <begin position="189"/>
        <end position="287"/>
    </location>
</feature>
<dbReference type="AlphaFoldDB" id="A0A379ADR9"/>
<dbReference type="InterPro" id="IPR018062">
    <property type="entry name" value="HTH_AraC-typ_CS"/>
</dbReference>
<keyword evidence="3" id="KW-0804">Transcription</keyword>
<dbReference type="GeneID" id="66825105"/>
<dbReference type="GO" id="GO:0043565">
    <property type="term" value="F:sequence-specific DNA binding"/>
    <property type="evidence" value="ECO:0007669"/>
    <property type="project" value="InterPro"/>
</dbReference>
<protein>
    <submittedName>
        <fullName evidence="5">Transcriptional activator FtrA</fullName>
    </submittedName>
</protein>
<dbReference type="InterPro" id="IPR009057">
    <property type="entry name" value="Homeodomain-like_sf"/>
</dbReference>
<dbReference type="PROSITE" id="PS00041">
    <property type="entry name" value="HTH_ARAC_FAMILY_1"/>
    <property type="match status" value="1"/>
</dbReference>
<dbReference type="PANTHER" id="PTHR46796">
    <property type="entry name" value="HTH-TYPE TRANSCRIPTIONAL ACTIVATOR RHAS-RELATED"/>
    <property type="match status" value="1"/>
</dbReference>
<dbReference type="SUPFAM" id="SSF46689">
    <property type="entry name" value="Homeodomain-like"/>
    <property type="match status" value="2"/>
</dbReference>
<dbReference type="EMBL" id="UGSO01000001">
    <property type="protein sequence ID" value="SUB15689.1"/>
    <property type="molecule type" value="Genomic_DNA"/>
</dbReference>
<name>A0A379ADR9_ENTAG</name>
<dbReference type="RefSeq" id="WP_062758749.1">
    <property type="nucleotide sequence ID" value="NZ_CP077366.1"/>
</dbReference>
<dbReference type="InterPro" id="IPR018060">
    <property type="entry name" value="HTH_AraC"/>
</dbReference>
<dbReference type="Gene3D" id="1.10.10.60">
    <property type="entry name" value="Homeodomain-like"/>
    <property type="match status" value="2"/>
</dbReference>
<gene>
    <name evidence="5" type="primary">tetD_2</name>
    <name evidence="5" type="ORF">NCTC9381_01582</name>
</gene>
<keyword evidence="6" id="KW-1185">Reference proteome</keyword>
<proteinExistence type="predicted"/>
<evidence type="ECO:0000313" key="5">
    <source>
        <dbReference type="EMBL" id="SUB15689.1"/>
    </source>
</evidence>
<dbReference type="PRINTS" id="PR00032">
    <property type="entry name" value="HTHARAC"/>
</dbReference>
<dbReference type="PANTHER" id="PTHR46796:SF6">
    <property type="entry name" value="ARAC SUBFAMILY"/>
    <property type="match status" value="1"/>
</dbReference>
<dbReference type="InterPro" id="IPR050204">
    <property type="entry name" value="AraC_XylS_family_regulators"/>
</dbReference>
<evidence type="ECO:0000313" key="6">
    <source>
        <dbReference type="Proteomes" id="UP000254640"/>
    </source>
</evidence>
<dbReference type="Proteomes" id="UP000254640">
    <property type="component" value="Unassembled WGS sequence"/>
</dbReference>
<evidence type="ECO:0000256" key="3">
    <source>
        <dbReference type="ARBA" id="ARBA00023163"/>
    </source>
</evidence>
<keyword evidence="1" id="KW-0805">Transcription regulation</keyword>
<accession>A0A379ADR9</accession>
<dbReference type="InterPro" id="IPR020449">
    <property type="entry name" value="Tscrpt_reg_AraC-type_HTH"/>
</dbReference>